<evidence type="ECO:0000256" key="1">
    <source>
        <dbReference type="SAM" id="Phobius"/>
    </source>
</evidence>
<dbReference type="InterPro" id="IPR005151">
    <property type="entry name" value="Tail-specific_protease"/>
</dbReference>
<dbReference type="RefSeq" id="WP_072300795.1">
    <property type="nucleotide sequence ID" value="NZ_FPIP01000007.1"/>
</dbReference>
<feature type="transmembrane region" description="Helical" evidence="1">
    <location>
        <begin position="49"/>
        <end position="68"/>
    </location>
</feature>
<dbReference type="PANTHER" id="PTHR32060:SF30">
    <property type="entry name" value="CARBOXY-TERMINAL PROCESSING PROTEASE CTPA"/>
    <property type="match status" value="1"/>
</dbReference>
<dbReference type="EMBL" id="FPIP01000007">
    <property type="protein sequence ID" value="SFW43843.1"/>
    <property type="molecule type" value="Genomic_DNA"/>
</dbReference>
<accession>A0A1K1P8Q7</accession>
<dbReference type="GO" id="GO:0008236">
    <property type="term" value="F:serine-type peptidase activity"/>
    <property type="evidence" value="ECO:0007669"/>
    <property type="project" value="InterPro"/>
</dbReference>
<dbReference type="SUPFAM" id="SSF52096">
    <property type="entry name" value="ClpP/crotonase"/>
    <property type="match status" value="1"/>
</dbReference>
<dbReference type="InterPro" id="IPR029045">
    <property type="entry name" value="ClpP/crotonase-like_dom_sf"/>
</dbReference>
<gene>
    <name evidence="3" type="ORF">SAMN02910280_2577</name>
</gene>
<dbReference type="GO" id="GO:0006508">
    <property type="term" value="P:proteolysis"/>
    <property type="evidence" value="ECO:0007669"/>
    <property type="project" value="InterPro"/>
</dbReference>
<dbReference type="SMART" id="SM00245">
    <property type="entry name" value="TSPc"/>
    <property type="match status" value="1"/>
</dbReference>
<dbReference type="Gene3D" id="3.30.750.44">
    <property type="match status" value="1"/>
</dbReference>
<dbReference type="Proteomes" id="UP000183461">
    <property type="component" value="Unassembled WGS sequence"/>
</dbReference>
<proteinExistence type="predicted"/>
<keyword evidence="1" id="KW-1133">Transmembrane helix</keyword>
<protein>
    <submittedName>
        <fullName evidence="3">Peptidase family S41</fullName>
    </submittedName>
</protein>
<reference evidence="3 4" key="1">
    <citation type="submission" date="2016-11" db="EMBL/GenBank/DDBJ databases">
        <authorList>
            <person name="Jaros S."/>
            <person name="Januszkiewicz K."/>
            <person name="Wedrychowicz H."/>
        </authorList>
    </citation>
    <scope>NUCLEOTIDE SEQUENCE [LARGE SCALE GENOMIC DNA]</scope>
    <source>
        <strain evidence="3 4">YL228</strain>
    </source>
</reference>
<name>A0A1K1P8Q7_RUMFL</name>
<feature type="domain" description="Tail specific protease" evidence="2">
    <location>
        <begin position="336"/>
        <end position="526"/>
    </location>
</feature>
<dbReference type="AlphaFoldDB" id="A0A1K1P8Q7"/>
<dbReference type="Pfam" id="PF03572">
    <property type="entry name" value="Peptidase_S41"/>
    <property type="match status" value="1"/>
</dbReference>
<dbReference type="GO" id="GO:0004175">
    <property type="term" value="F:endopeptidase activity"/>
    <property type="evidence" value="ECO:0007669"/>
    <property type="project" value="TreeGrafter"/>
</dbReference>
<feature type="transmembrane region" description="Helical" evidence="1">
    <location>
        <begin position="20"/>
        <end position="37"/>
    </location>
</feature>
<keyword evidence="1" id="KW-0812">Transmembrane</keyword>
<evidence type="ECO:0000259" key="2">
    <source>
        <dbReference type="SMART" id="SM00245"/>
    </source>
</evidence>
<feature type="transmembrane region" description="Helical" evidence="1">
    <location>
        <begin position="106"/>
        <end position="125"/>
    </location>
</feature>
<dbReference type="Gene3D" id="3.90.226.10">
    <property type="entry name" value="2-enoyl-CoA Hydratase, Chain A, domain 1"/>
    <property type="match status" value="1"/>
</dbReference>
<keyword evidence="1" id="KW-0472">Membrane</keyword>
<evidence type="ECO:0000313" key="4">
    <source>
        <dbReference type="Proteomes" id="UP000183461"/>
    </source>
</evidence>
<sequence length="570" mass="63792">MSNIWGAFRFMVAGTNKVHIIWFGVILLVMLILAVLHHRWKHYEKEMKLWKKLCLIPLGITTVHYFIYVSGADSFLQGYTSIYLTAILALLPMLCADMKKGYRVTAAIVGVISAVFFLVFSTSAMNPHNFARKSYTKSFHALVKELDRSYVLKEWKEIDFFALEEKYMPQVSEAEQENDPAKFADAVDMFCMELHDGHVSVHCHYDHDKYKSAFLMRDYGLSMVKLDSGEVIAVCTDKSVNELGIEDGTFITRWDGENVLQAAEGVECGQPVKENDEREALLELSGKGGETVKVSFLDKNGREQTAELHAHDAEHTYDDAFNAFMHCPESLGELVNSNFSTKMLDDKCGYLVLSVETTGGSIHDNICFNKGECKWARKMFREKLSRLKEQGMEYLVIDMRNNMGGCGAVGYELCALLGSEDIYATGLGVRKNGEYKRLTTQTIHCTGEFADLQVVVLTNGGCISAGDSTAWCLSRLPNVTLAGITDPSGSGQITGGCCVLSEGIVSVNYPVGLMLNENDEPDIDTRADRISRNPVEVRIPLDYDAAMSIFRDKEDYELSWAVNYLEENDK</sequence>
<evidence type="ECO:0000313" key="3">
    <source>
        <dbReference type="EMBL" id="SFW43843.1"/>
    </source>
</evidence>
<dbReference type="GO" id="GO:0030288">
    <property type="term" value="C:outer membrane-bounded periplasmic space"/>
    <property type="evidence" value="ECO:0007669"/>
    <property type="project" value="TreeGrafter"/>
</dbReference>
<feature type="transmembrane region" description="Helical" evidence="1">
    <location>
        <begin position="74"/>
        <end position="94"/>
    </location>
</feature>
<organism evidence="3 4">
    <name type="scientific">Ruminococcus flavefaciens</name>
    <dbReference type="NCBI Taxonomy" id="1265"/>
    <lineage>
        <taxon>Bacteria</taxon>
        <taxon>Bacillati</taxon>
        <taxon>Bacillota</taxon>
        <taxon>Clostridia</taxon>
        <taxon>Eubacteriales</taxon>
        <taxon>Oscillospiraceae</taxon>
        <taxon>Ruminococcus</taxon>
    </lineage>
</organism>
<dbReference type="PANTHER" id="PTHR32060">
    <property type="entry name" value="TAIL-SPECIFIC PROTEASE"/>
    <property type="match status" value="1"/>
</dbReference>
<dbReference type="GO" id="GO:0007165">
    <property type="term" value="P:signal transduction"/>
    <property type="evidence" value="ECO:0007669"/>
    <property type="project" value="TreeGrafter"/>
</dbReference>